<name>A0A8H6N3G6_9PEZI</name>
<dbReference type="Pfam" id="PF25053">
    <property type="entry name" value="DUF7791"/>
    <property type="match status" value="1"/>
</dbReference>
<proteinExistence type="predicted"/>
<evidence type="ECO:0000313" key="4">
    <source>
        <dbReference type="EMBL" id="KAF6818060.1"/>
    </source>
</evidence>
<reference evidence="4" key="1">
    <citation type="journal article" date="2020" name="Phytopathology">
        <title>Genome Sequence Resources of Colletotrichum truncatum, C. plurivorum, C. musicola, and C. sojae: Four Species Pathogenic to Soybean (Glycine max).</title>
        <authorList>
            <person name="Rogerio F."/>
            <person name="Boufleur T.R."/>
            <person name="Ciampi-Guillardi M."/>
            <person name="Sukno S.A."/>
            <person name="Thon M.R."/>
            <person name="Massola Junior N.S."/>
            <person name="Baroncelli R."/>
        </authorList>
    </citation>
    <scope>NUCLEOTIDE SEQUENCE</scope>
    <source>
        <strain evidence="4">LFN00145</strain>
    </source>
</reference>
<dbReference type="InterPro" id="IPR007111">
    <property type="entry name" value="NACHT_NTPase"/>
</dbReference>
<dbReference type="Proteomes" id="UP000654918">
    <property type="component" value="Unassembled WGS sequence"/>
</dbReference>
<dbReference type="AlphaFoldDB" id="A0A8H6N3G6"/>
<comment type="caution">
    <text evidence="4">The sequence shown here is derived from an EMBL/GenBank/DDBJ whole genome shotgun (WGS) entry which is preliminary data.</text>
</comment>
<feature type="domain" description="NACHT" evidence="2">
    <location>
        <begin position="255"/>
        <end position="415"/>
    </location>
</feature>
<evidence type="ECO:0000259" key="2">
    <source>
        <dbReference type="Pfam" id="PF05729"/>
    </source>
</evidence>
<dbReference type="InterPro" id="IPR056693">
    <property type="entry name" value="DUF7791"/>
</dbReference>
<dbReference type="SUPFAM" id="SSF52540">
    <property type="entry name" value="P-loop containing nucleoside triphosphate hydrolases"/>
    <property type="match status" value="1"/>
</dbReference>
<dbReference type="Pfam" id="PF05729">
    <property type="entry name" value="NACHT"/>
    <property type="match status" value="1"/>
</dbReference>
<dbReference type="PANTHER" id="PTHR10039:SF5">
    <property type="entry name" value="NACHT DOMAIN-CONTAINING PROTEIN"/>
    <property type="match status" value="1"/>
</dbReference>
<feature type="region of interest" description="Disordered" evidence="1">
    <location>
        <begin position="174"/>
        <end position="194"/>
    </location>
</feature>
<gene>
    <name evidence="4" type="ORF">CPLU01_13425</name>
</gene>
<feature type="domain" description="DUF7791" evidence="3">
    <location>
        <begin position="494"/>
        <end position="625"/>
    </location>
</feature>
<dbReference type="InterPro" id="IPR027417">
    <property type="entry name" value="P-loop_NTPase"/>
</dbReference>
<keyword evidence="5" id="KW-1185">Reference proteome</keyword>
<dbReference type="Gene3D" id="3.40.50.300">
    <property type="entry name" value="P-loop containing nucleotide triphosphate hydrolases"/>
    <property type="match status" value="1"/>
</dbReference>
<organism evidence="4 5">
    <name type="scientific">Colletotrichum plurivorum</name>
    <dbReference type="NCBI Taxonomy" id="2175906"/>
    <lineage>
        <taxon>Eukaryota</taxon>
        <taxon>Fungi</taxon>
        <taxon>Dikarya</taxon>
        <taxon>Ascomycota</taxon>
        <taxon>Pezizomycotina</taxon>
        <taxon>Sordariomycetes</taxon>
        <taxon>Hypocreomycetidae</taxon>
        <taxon>Glomerellales</taxon>
        <taxon>Glomerellaceae</taxon>
        <taxon>Colletotrichum</taxon>
        <taxon>Colletotrichum orchidearum species complex</taxon>
    </lineage>
</organism>
<dbReference type="PANTHER" id="PTHR10039">
    <property type="entry name" value="AMELOGENIN"/>
    <property type="match status" value="1"/>
</dbReference>
<evidence type="ECO:0000259" key="3">
    <source>
        <dbReference type="Pfam" id="PF25053"/>
    </source>
</evidence>
<dbReference type="EMBL" id="WIGO01000308">
    <property type="protein sequence ID" value="KAF6818060.1"/>
    <property type="molecule type" value="Genomic_DNA"/>
</dbReference>
<evidence type="ECO:0000256" key="1">
    <source>
        <dbReference type="SAM" id="MobiDB-lite"/>
    </source>
</evidence>
<protein>
    <recommendedName>
        <fullName evidence="6">NACHT domain-containing protein</fullName>
    </recommendedName>
</protein>
<evidence type="ECO:0000313" key="5">
    <source>
        <dbReference type="Proteomes" id="UP000654918"/>
    </source>
</evidence>
<accession>A0A8H6N3G6</accession>
<sequence>MAVIDFGLKTVELFRRIYETGQPDPELVASAARLSETSVNVNSLIAAKAPHGGTAAERNLREIVTDCLACAKEVEDEVARISPRQHGTLAKVASVLKTIRRKHHLERLKARLDSLNRIMETSLGVQILEQVIDSGQLNVTTLESLRQEQKDFVTKHAQASEKLQVLLKEESRATRDHVATEHARTRDDMARREETREYKSACDRLVNSLKYPRMNERKHSFKTRHDKTFDWIFDTDYAERQQFVKWLKEDIRSPFWITGKPGSGKSTFMKFIQDDERTLQALNTWHDTPAIIMLLNDRHLVIRLLGDSLALSAKDDETDWSVDELKAPLFKSLRSTPRSYFVLLDGLDEVERRPGSIDQLLSLVHDLLAENQVKFCVSSRAERPFELGFNDTPHTSWRMQDLTRNDISEYTHDFLRTVGLDSEDLLSGIRRTILLKAEGVFLWVYLVLANIKLGIEHYNEDWDGIHERIKILPQDLIELYRDMLSRLDEHREVHIAQAARYFSIARLFDTAHDILEVDFTIVSLTIASNEQILERFSTVNELPDVRELVLACSHTLKTLPSVCAGLLEAHYVGSYDTHASAFQREDITKQELFSMDSFFVEFTHRTAMDFLDSDEAQTIFRSSTPKLEDTVSDCLTSSIIHHLLFKDTSIEFPQIGLFRHYRGQVQISEQHRLLSLVHRNAAGLVHSSLFLRQPNIFIFDAARYDFLSYVNGYIDGEHRL</sequence>
<evidence type="ECO:0008006" key="6">
    <source>
        <dbReference type="Google" id="ProtNLM"/>
    </source>
</evidence>